<dbReference type="GO" id="GO:0016887">
    <property type="term" value="F:ATP hydrolysis activity"/>
    <property type="evidence" value="ECO:0007669"/>
    <property type="project" value="InterPro"/>
</dbReference>
<name>A0A6G0XR67_9STRA</name>
<keyword evidence="7" id="KW-1185">Reference proteome</keyword>
<feature type="region of interest" description="Disordered" evidence="4">
    <location>
        <begin position="472"/>
        <end position="519"/>
    </location>
</feature>
<evidence type="ECO:0000313" key="7">
    <source>
        <dbReference type="Proteomes" id="UP000481153"/>
    </source>
</evidence>
<dbReference type="InterPro" id="IPR000850">
    <property type="entry name" value="Adenylat/UMP-CMP_kin"/>
</dbReference>
<evidence type="ECO:0000313" key="6">
    <source>
        <dbReference type="EMBL" id="KAF0743056.1"/>
    </source>
</evidence>
<dbReference type="InterPro" id="IPR003959">
    <property type="entry name" value="ATPase_AAA_core"/>
</dbReference>
<proteinExistence type="predicted"/>
<evidence type="ECO:0000256" key="3">
    <source>
        <dbReference type="ARBA" id="ARBA00022777"/>
    </source>
</evidence>
<dbReference type="PANTHER" id="PTHR23359">
    <property type="entry name" value="NUCLEOTIDE KINASE"/>
    <property type="match status" value="1"/>
</dbReference>
<evidence type="ECO:0000256" key="4">
    <source>
        <dbReference type="SAM" id="MobiDB-lite"/>
    </source>
</evidence>
<evidence type="ECO:0000256" key="2">
    <source>
        <dbReference type="ARBA" id="ARBA00022741"/>
    </source>
</evidence>
<evidence type="ECO:0000256" key="1">
    <source>
        <dbReference type="ARBA" id="ARBA00022679"/>
    </source>
</evidence>
<sequence>MRRLFVGKRLEAKFTEVSDVNYVEYSFQRREALRTDEALLAHTHFLWHVAEKDMDGRLDETSYLELFQRIAYVIVTNSTIESARNLAQRDWEYDARGRRYLLYSDFVDALFELCDLFCPFTDSHEYCVFLMDLRRAITTPQIDDTILQMTPTELHSVAKDCMPHRWRPLPELKKLSVKVMDASSSEALRIYRNGDWITGLEFTFDAEKLSFKAGLCAMHEAVFGTFSQKLHATAKGQMESEYRLYQAQLPLPSRQIREPVMVTALPPAKPAASASCVPYMTDHLRKEAWDPEVANLLQNLSPRPGICVVGPPRCGKTRLAKALATELGIAYFSISSALEHIAKTALPPSDSPTPQATLFAGIAAALKAGRAVSRPEAMSALLYYIGDSIHGAQGFILDDVYPHDAWGSDAFIDMHFTHLICLHGTHANAMEHAASLSLCPKRRELFSVRDLAQGVDGYVDFFIEKQPEISAPEEIRDIDTARGSAADGDAETPRAEEPEVLEGEDSPRPEVTQDDDAPFRVPLPSLDQFRRHAVVLPGRTLSVREFCLERFDTAFADFEKQLAKTTSAASPELQIVRIVFHQAALGILQVALQAIAGAQPPISRLPPSLSAFHVALPPEIATLSRGEQIRWLLFGDWSALVEDNGPLAAFKSFVPLTEPRKLSVFRSICPVERNGKTGQPAFAALFSGRIYLMASDQALCDFVKQPQRYLEAVVTPAKKLNLLAASTPLPHKLWVVSTQLKWPAIAAPSVKTIADEVAKLFRIATSVEPFDLLTPSISNPEYEEILRGGQSISHDRLAKDLVQMTSSKDCWVLHGVPVTETTWTSMKEQGVLPEMLVVLDLPPPAVDDNIPGAKDFSTKLQSLLTLVGTDAGISITKCAVDPLASADEVAISIRRQLDPAYSNRIDGLDEGFITGAAPLSPIAEEARKVNGACGSFCPVTFATAKMWRVVPGKSEWTSFVDQKRYVFAGAAEKAAFDRNPRRYIPSGALTTFRPVILLLGPSNSGRRSVTLALEEALGASSLSFTAIQEEFDRLVALESYRLDGNEIDDATKVQLYSGCMERALNNVDPTGYAPFVLPGFGFTTSRIPSVELVRHCIDRKWLPFVVVPLKLDEATAVKRAMKDWIYRPPKPETDDEDGNTQDNEETKEDPKEKKSRLAAEEATAREQEVERVTELVTAELEAWTATLELWTEQGAQISAVVDATRGPQRVIKDVMKAIHKSGIFKLRNFFCEVQKVPLSRMEALVAAGFWTMGHHGPHCPVVKTSPGLPDAQFCVEYRGRAYFPSNFDAFVATPWAFASAPTRPSPPVVCCAVIGAPRSGKTKAATGICGAFGWIYISPWLAIQWVLACQRDTTLWNQVQGVQDASQVPNEVLLDCIVARIRSFECQQRGWILDGFPTTWDQFQALQSMQDRSILPSLVVCLDSPLSTLMTYFKQDEEALLPGLLERMQRWLAERTPLIVSLIQTYGMGYVKLVDTTLKSEWKVMAEVQSLLCQVVDAHATYFQSLASHRAAPASGVRLSHSELQMHPVLTTHCPVALTHHQHLSQSQALDRYLLAEYQQYSYWLATHENLAAFLANPSAVIESIKLPLPIVRDVGMGTQLCHGMDLHVAFQGYCPVTFKEGKGKHDWSAIRKGNKYILAAIDQAIYCFVNHAAKHRFLLDPKAYTSLELPVKLPPLVDDLQSRLTLTTPGKLEQALSRATEEALLALGTERPKYPLIDTKSSAVMFIALFLKTKKRFSNQSLSRDQVDKLFNTFVQDCHLGQDIKELATPVGSAVKGVRSMREKGDAASDLPAKTARFDAIVASSIAIFRSFAADALQK</sequence>
<accession>A0A6G0XR67</accession>
<feature type="region of interest" description="Disordered" evidence="4">
    <location>
        <begin position="1126"/>
        <end position="1170"/>
    </location>
</feature>
<dbReference type="Pfam" id="PF00004">
    <property type="entry name" value="AAA"/>
    <property type="match status" value="1"/>
</dbReference>
<dbReference type="Gene3D" id="3.40.50.300">
    <property type="entry name" value="P-loop containing nucleotide triphosphate hydrolases"/>
    <property type="match status" value="3"/>
</dbReference>
<dbReference type="EMBL" id="VJMJ01000022">
    <property type="protein sequence ID" value="KAF0743056.1"/>
    <property type="molecule type" value="Genomic_DNA"/>
</dbReference>
<keyword evidence="1" id="KW-0808">Transferase</keyword>
<feature type="domain" description="ATPase AAA-type core" evidence="5">
    <location>
        <begin position="306"/>
        <end position="336"/>
    </location>
</feature>
<dbReference type="VEuPathDB" id="FungiDB:AeMF1_015798"/>
<keyword evidence="2" id="KW-0547">Nucleotide-binding</keyword>
<protein>
    <recommendedName>
        <fullName evidence="5">ATPase AAA-type core domain-containing protein</fullName>
    </recommendedName>
</protein>
<dbReference type="GO" id="GO:0006139">
    <property type="term" value="P:nucleobase-containing compound metabolic process"/>
    <property type="evidence" value="ECO:0007669"/>
    <property type="project" value="InterPro"/>
</dbReference>
<organism evidence="6 7">
    <name type="scientific">Aphanomyces euteiches</name>
    <dbReference type="NCBI Taxonomy" id="100861"/>
    <lineage>
        <taxon>Eukaryota</taxon>
        <taxon>Sar</taxon>
        <taxon>Stramenopiles</taxon>
        <taxon>Oomycota</taxon>
        <taxon>Saprolegniomycetes</taxon>
        <taxon>Saprolegniales</taxon>
        <taxon>Verrucalvaceae</taxon>
        <taxon>Aphanomyces</taxon>
    </lineage>
</organism>
<keyword evidence="3" id="KW-0418">Kinase</keyword>
<dbReference type="SUPFAM" id="SSF52540">
    <property type="entry name" value="P-loop containing nucleoside triphosphate hydrolases"/>
    <property type="match status" value="3"/>
</dbReference>
<comment type="caution">
    <text evidence="6">The sequence shown here is derived from an EMBL/GenBank/DDBJ whole genome shotgun (WGS) entry which is preliminary data.</text>
</comment>
<dbReference type="InterPro" id="IPR027417">
    <property type="entry name" value="P-loop_NTPase"/>
</dbReference>
<dbReference type="Pfam" id="PF00406">
    <property type="entry name" value="ADK"/>
    <property type="match status" value="1"/>
</dbReference>
<dbReference type="GO" id="GO:0019205">
    <property type="term" value="F:nucleobase-containing compound kinase activity"/>
    <property type="evidence" value="ECO:0007669"/>
    <property type="project" value="InterPro"/>
</dbReference>
<feature type="compositionally biased region" description="Basic and acidic residues" evidence="4">
    <location>
        <begin position="1148"/>
        <end position="1170"/>
    </location>
</feature>
<dbReference type="Proteomes" id="UP000481153">
    <property type="component" value="Unassembled WGS sequence"/>
</dbReference>
<reference evidence="6 7" key="1">
    <citation type="submission" date="2019-07" db="EMBL/GenBank/DDBJ databases">
        <title>Genomics analysis of Aphanomyces spp. identifies a new class of oomycete effector associated with host adaptation.</title>
        <authorList>
            <person name="Gaulin E."/>
        </authorList>
    </citation>
    <scope>NUCLEOTIDE SEQUENCE [LARGE SCALE GENOMIC DNA]</scope>
    <source>
        <strain evidence="6 7">ATCC 201684</strain>
    </source>
</reference>
<dbReference type="GO" id="GO:0005524">
    <property type="term" value="F:ATP binding"/>
    <property type="evidence" value="ECO:0007669"/>
    <property type="project" value="InterPro"/>
</dbReference>
<gene>
    <name evidence="6" type="ORF">Ae201684_002114</name>
</gene>
<feature type="compositionally biased region" description="Acidic residues" evidence="4">
    <location>
        <begin position="1133"/>
        <end position="1147"/>
    </location>
</feature>
<evidence type="ECO:0000259" key="5">
    <source>
        <dbReference type="Pfam" id="PF00004"/>
    </source>
</evidence>